<accession>A0A2I4E8M5</accession>
<dbReference type="CDD" id="cd06222">
    <property type="entry name" value="RNase_H_like"/>
    <property type="match status" value="1"/>
</dbReference>
<dbReference type="OrthoDB" id="1108224at2759"/>
<dbReference type="PANTHER" id="PTHR47723">
    <property type="entry name" value="OS05G0353850 PROTEIN"/>
    <property type="match status" value="1"/>
</dbReference>
<dbReference type="Gramene" id="Jr07_15710_p1">
    <property type="protein sequence ID" value="cds.Jr07_15710_p1"/>
    <property type="gene ID" value="Jr07_15710"/>
</dbReference>
<dbReference type="GeneID" id="108987311"/>
<dbReference type="Gene3D" id="3.30.420.10">
    <property type="entry name" value="Ribonuclease H-like superfamily/Ribonuclease H"/>
    <property type="match status" value="1"/>
</dbReference>
<dbReference type="RefSeq" id="XP_018815747.1">
    <property type="nucleotide sequence ID" value="XM_018960202.1"/>
</dbReference>
<name>A0A2I4E8M5_JUGRE</name>
<dbReference type="PROSITE" id="PS50879">
    <property type="entry name" value="RNASE_H_1"/>
    <property type="match status" value="1"/>
</dbReference>
<dbReference type="PANTHER" id="PTHR47723:SF19">
    <property type="entry name" value="POLYNUCLEOTIDYL TRANSFERASE, RIBONUCLEASE H-LIKE SUPERFAMILY PROTEIN"/>
    <property type="match status" value="1"/>
</dbReference>
<keyword evidence="1" id="KW-1185">Reference proteome</keyword>
<dbReference type="GO" id="GO:0003676">
    <property type="term" value="F:nucleic acid binding"/>
    <property type="evidence" value="ECO:0007669"/>
    <property type="project" value="InterPro"/>
</dbReference>
<evidence type="ECO:0000313" key="1">
    <source>
        <dbReference type="Proteomes" id="UP000235220"/>
    </source>
</evidence>
<organism evidence="1 2">
    <name type="scientific">Juglans regia</name>
    <name type="common">English walnut</name>
    <dbReference type="NCBI Taxonomy" id="51240"/>
    <lineage>
        <taxon>Eukaryota</taxon>
        <taxon>Viridiplantae</taxon>
        <taxon>Streptophyta</taxon>
        <taxon>Embryophyta</taxon>
        <taxon>Tracheophyta</taxon>
        <taxon>Spermatophyta</taxon>
        <taxon>Magnoliopsida</taxon>
        <taxon>eudicotyledons</taxon>
        <taxon>Gunneridae</taxon>
        <taxon>Pentapetalae</taxon>
        <taxon>rosids</taxon>
        <taxon>fabids</taxon>
        <taxon>Fagales</taxon>
        <taxon>Juglandaceae</taxon>
        <taxon>Juglans</taxon>
    </lineage>
</organism>
<gene>
    <name evidence="2" type="primary">LOC108987311</name>
</gene>
<reference evidence="2" key="1">
    <citation type="submission" date="2025-08" db="UniProtKB">
        <authorList>
            <consortium name="RefSeq"/>
        </authorList>
    </citation>
    <scope>IDENTIFICATION</scope>
    <source>
        <tissue evidence="2">Leaves</tissue>
    </source>
</reference>
<dbReference type="KEGG" id="jre:108987311"/>
<dbReference type="InterPro" id="IPR053151">
    <property type="entry name" value="RNase_H-like"/>
</dbReference>
<evidence type="ECO:0000313" key="2">
    <source>
        <dbReference type="RefSeq" id="XP_018815747.1"/>
    </source>
</evidence>
<dbReference type="InterPro" id="IPR012337">
    <property type="entry name" value="RNaseH-like_sf"/>
</dbReference>
<dbReference type="InterPro" id="IPR036397">
    <property type="entry name" value="RNaseH_sf"/>
</dbReference>
<sequence length="233" mass="25937">MDLDGEQEDVLLVSQKILQTGIAGSLEKIFLMAWVFWHRRNLFLYGVVQSPALSMEHVLLLYKEYDESHKSSSQALDMNYKWHPPPAAALKLNTDGAIFADLSSSGIGVILRDSQGKVLLSTSGREIVVQDPIEVELLVILRGLQLCIPMGISKLIVESDSLLSVQAIQNMKEPMSMQGNLIYAIKDLMTLLPNVSVQHANQLSNRTADGLAKHARFQDTLAVWEIIFLILLL</sequence>
<dbReference type="GO" id="GO:0004523">
    <property type="term" value="F:RNA-DNA hybrid ribonuclease activity"/>
    <property type="evidence" value="ECO:0007669"/>
    <property type="project" value="InterPro"/>
</dbReference>
<dbReference type="Pfam" id="PF13456">
    <property type="entry name" value="RVT_3"/>
    <property type="match status" value="1"/>
</dbReference>
<dbReference type="InterPro" id="IPR044730">
    <property type="entry name" value="RNase_H-like_dom_plant"/>
</dbReference>
<proteinExistence type="predicted"/>
<dbReference type="InterPro" id="IPR002156">
    <property type="entry name" value="RNaseH_domain"/>
</dbReference>
<dbReference type="SUPFAM" id="SSF53098">
    <property type="entry name" value="Ribonuclease H-like"/>
    <property type="match status" value="1"/>
</dbReference>
<dbReference type="AlphaFoldDB" id="A0A2I4E8M5"/>
<dbReference type="Proteomes" id="UP000235220">
    <property type="component" value="Chromosome 7"/>
</dbReference>
<protein>
    <submittedName>
        <fullName evidence="2">Uncharacterized protein LOC108987311</fullName>
    </submittedName>
</protein>